<accession>A0ABW1CP26</accession>
<dbReference type="EMBL" id="JBHSPA010000029">
    <property type="protein sequence ID" value="MFC5827480.1"/>
    <property type="molecule type" value="Genomic_DNA"/>
</dbReference>
<feature type="chain" id="PRO_5045810622" evidence="1">
    <location>
        <begin position="28"/>
        <end position="115"/>
    </location>
</feature>
<name>A0ABW1CP26_9ACTN</name>
<proteinExistence type="predicted"/>
<comment type="caution">
    <text evidence="2">The sequence shown here is derived from an EMBL/GenBank/DDBJ whole genome shotgun (WGS) entry which is preliminary data.</text>
</comment>
<evidence type="ECO:0000313" key="3">
    <source>
        <dbReference type="Proteomes" id="UP001596058"/>
    </source>
</evidence>
<dbReference type="Proteomes" id="UP001596058">
    <property type="component" value="Unassembled WGS sequence"/>
</dbReference>
<gene>
    <name evidence="2" type="ORF">ACFPZ3_26760</name>
</gene>
<reference evidence="3" key="1">
    <citation type="journal article" date="2019" name="Int. J. Syst. Evol. Microbiol.">
        <title>The Global Catalogue of Microorganisms (GCM) 10K type strain sequencing project: providing services to taxonomists for standard genome sequencing and annotation.</title>
        <authorList>
            <consortium name="The Broad Institute Genomics Platform"/>
            <consortium name="The Broad Institute Genome Sequencing Center for Infectious Disease"/>
            <person name="Wu L."/>
            <person name="Ma J."/>
        </authorList>
    </citation>
    <scope>NUCLEOTIDE SEQUENCE [LARGE SCALE GENOMIC DNA]</scope>
    <source>
        <strain evidence="3">CCUG 53903</strain>
    </source>
</reference>
<sequence length="115" mass="12403">MRKTLIAAGGALLTAAALFGTAGTAAADIWTDWNHHYPDHCGVGVNEDTTYHHVTEHGVFAGTREADGCKAGDHWRWGGHHGHDHHWEHRNWPNSGNGNWIGHGYGPGAGNLVGR</sequence>
<dbReference type="RefSeq" id="WP_379516981.1">
    <property type="nucleotide sequence ID" value="NZ_JBHSPA010000029.1"/>
</dbReference>
<evidence type="ECO:0000256" key="1">
    <source>
        <dbReference type="SAM" id="SignalP"/>
    </source>
</evidence>
<organism evidence="2 3">
    <name type="scientific">Nonomuraea insulae</name>
    <dbReference type="NCBI Taxonomy" id="1616787"/>
    <lineage>
        <taxon>Bacteria</taxon>
        <taxon>Bacillati</taxon>
        <taxon>Actinomycetota</taxon>
        <taxon>Actinomycetes</taxon>
        <taxon>Streptosporangiales</taxon>
        <taxon>Streptosporangiaceae</taxon>
        <taxon>Nonomuraea</taxon>
    </lineage>
</organism>
<protein>
    <submittedName>
        <fullName evidence="2">Uncharacterized protein</fullName>
    </submittedName>
</protein>
<feature type="signal peptide" evidence="1">
    <location>
        <begin position="1"/>
        <end position="27"/>
    </location>
</feature>
<keyword evidence="1" id="KW-0732">Signal</keyword>
<keyword evidence="3" id="KW-1185">Reference proteome</keyword>
<evidence type="ECO:0000313" key="2">
    <source>
        <dbReference type="EMBL" id="MFC5827480.1"/>
    </source>
</evidence>